<dbReference type="Gene3D" id="3.30.70.270">
    <property type="match status" value="1"/>
</dbReference>
<dbReference type="InterPro" id="IPR001633">
    <property type="entry name" value="EAL_dom"/>
</dbReference>
<feature type="domain" description="EAL" evidence="3">
    <location>
        <begin position="628"/>
        <end position="881"/>
    </location>
</feature>
<evidence type="ECO:0000259" key="2">
    <source>
        <dbReference type="PROSITE" id="PS50112"/>
    </source>
</evidence>
<dbReference type="InterPro" id="IPR043128">
    <property type="entry name" value="Rev_trsase/Diguanyl_cyclase"/>
</dbReference>
<dbReference type="PROSITE" id="PS50887">
    <property type="entry name" value="GGDEF"/>
    <property type="match status" value="1"/>
</dbReference>
<dbReference type="InterPro" id="IPR035919">
    <property type="entry name" value="EAL_sf"/>
</dbReference>
<evidence type="ECO:0000313" key="6">
    <source>
        <dbReference type="Proteomes" id="UP000669060"/>
    </source>
</evidence>
<dbReference type="InterPro" id="IPR052155">
    <property type="entry name" value="Biofilm_reg_signaling"/>
</dbReference>
<protein>
    <submittedName>
        <fullName evidence="5">EAL domain-containing protein</fullName>
    </submittedName>
</protein>
<dbReference type="SMART" id="SM00086">
    <property type="entry name" value="PAC"/>
    <property type="match status" value="1"/>
</dbReference>
<dbReference type="NCBIfam" id="TIGR00254">
    <property type="entry name" value="GGDEF"/>
    <property type="match status" value="1"/>
</dbReference>
<dbReference type="CDD" id="cd00130">
    <property type="entry name" value="PAS"/>
    <property type="match status" value="1"/>
</dbReference>
<dbReference type="CDD" id="cd01949">
    <property type="entry name" value="GGDEF"/>
    <property type="match status" value="1"/>
</dbReference>
<sequence length="888" mass="98454">MSSNLDDFVRTQGISQHQRIVLVFYSAVVLVLTLLISLTGWSVYRDYQSSSREVHQNTSALSRALEGYISALMQQSHESIRTLSADLTDDSQPARDEAQVLRLLADAMRYDPVSAYLFVLRRGELFAVDSEGRPAAREFRTQIRQLEYPTGTNPTFGEAFLLPGHSSYLLPMLVGHTDAQGGRLVVGAVIDTDRIGQLLGRLGLAENMSAGMVDGRGIVLYRIPQAMEFVGEPLPEASPIRPLFGQVKPALVEGISIDGQLTLFAVTPSVSFPIYAVVGETLASYQLPWLRRSLYSAVVLVLSVLMTGLAGWQLRRLIRQISHNGQFYRQLFTDINDGVLLLAADGRVLAANRRAAELFGVDSPACLHECHPALLSPERQPSGLLTTGVVEDALSRLLDGEVLNHDSEWQFRRSDNGRPFDCEVRSSLFRWQQDPMLLLVLHDITERKRYLLEQEYFASHDSLTGLPNRYWLIRHVEQRIAGAAPAPFAVLLLDMNRFKEVNDTLGHHCGDAVLQEVGGRLDAWLQSQDAQIARLGGDEMAIVTHGAPDEAGITSLCQGIGQVLRQPVSVGGIQLELAASIGVARYPDHGDNPGDLLRCADIAMYQAKNGRRSFMLYHRGVDNYTPERLALHNWLSRAIREGGLQLHYQPKVRLSDRQVIGFEALLRWEHAERGVIPPSEFIPLAESSELIHPLTHWVIDQALRQLRVWIDRGLGTCIAINISANNLRNPNFVGELHALLERHRVPAGLVELEVTEGTLLEDPEMALQSLRSIRDLGVTLSIDDFGTGYSSLAYLKRLPVQVLKIDRTFVSAMSSNPSDAMIVQSTVGLGHTFGMLVVAEGVEDASTAEALTRLGCDIAQGYHFGHPMPAERVMAWRLQRQLESLDLD</sequence>
<proteinExistence type="predicted"/>
<dbReference type="CDD" id="cd12915">
    <property type="entry name" value="PDC2_DGC_like"/>
    <property type="match status" value="1"/>
</dbReference>
<gene>
    <name evidence="5" type="ORF">JFY56_07795</name>
</gene>
<dbReference type="InterPro" id="IPR029787">
    <property type="entry name" value="Nucleotide_cyclase"/>
</dbReference>
<keyword evidence="1" id="KW-1133">Transmembrane helix</keyword>
<keyword evidence="1" id="KW-0812">Transmembrane</keyword>
<dbReference type="SUPFAM" id="SSF55785">
    <property type="entry name" value="PYP-like sensor domain (PAS domain)"/>
    <property type="match status" value="1"/>
</dbReference>
<dbReference type="RefSeq" id="WP_208312961.1">
    <property type="nucleotide sequence ID" value="NZ_JAELYA010000002.1"/>
</dbReference>
<organism evidence="5 6">
    <name type="scientific">Pseudomonas schmalbachii</name>
    <dbReference type="NCBI Taxonomy" id="2816993"/>
    <lineage>
        <taxon>Bacteria</taxon>
        <taxon>Pseudomonadati</taxon>
        <taxon>Pseudomonadota</taxon>
        <taxon>Gammaproteobacteria</taxon>
        <taxon>Pseudomonadales</taxon>
        <taxon>Pseudomonadaceae</taxon>
        <taxon>Pseudomonas</taxon>
    </lineage>
</organism>
<dbReference type="InterPro" id="IPR035965">
    <property type="entry name" value="PAS-like_dom_sf"/>
</dbReference>
<dbReference type="Gene3D" id="3.30.450.20">
    <property type="entry name" value="PAS domain"/>
    <property type="match status" value="1"/>
</dbReference>
<dbReference type="InterPro" id="IPR001610">
    <property type="entry name" value="PAC"/>
</dbReference>
<dbReference type="CDD" id="cd01948">
    <property type="entry name" value="EAL"/>
    <property type="match status" value="1"/>
</dbReference>
<dbReference type="Pfam" id="PF00989">
    <property type="entry name" value="PAS"/>
    <property type="match status" value="1"/>
</dbReference>
<dbReference type="PANTHER" id="PTHR44757">
    <property type="entry name" value="DIGUANYLATE CYCLASE DGCP"/>
    <property type="match status" value="1"/>
</dbReference>
<dbReference type="Pfam" id="PF00990">
    <property type="entry name" value="GGDEF"/>
    <property type="match status" value="1"/>
</dbReference>
<reference evidence="5 6" key="1">
    <citation type="submission" date="2020-12" db="EMBL/GenBank/DDBJ databases">
        <title>Pseudomonas schmalbachii sp. nov. isolated from millipede gut.</title>
        <authorList>
            <person name="Shelomi M."/>
        </authorList>
    </citation>
    <scope>NUCLEOTIDE SEQUENCE [LARGE SCALE GENOMIC DNA]</scope>
    <source>
        <strain evidence="5 6">Milli4</strain>
    </source>
</reference>
<dbReference type="Gene3D" id="3.20.20.450">
    <property type="entry name" value="EAL domain"/>
    <property type="match status" value="1"/>
</dbReference>
<dbReference type="InterPro" id="IPR000160">
    <property type="entry name" value="GGDEF_dom"/>
</dbReference>
<dbReference type="NCBIfam" id="TIGR00229">
    <property type="entry name" value="sensory_box"/>
    <property type="match status" value="1"/>
</dbReference>
<accession>A0ABS3TN77</accession>
<dbReference type="InterPro" id="IPR013767">
    <property type="entry name" value="PAS_fold"/>
</dbReference>
<comment type="caution">
    <text evidence="5">The sequence shown here is derived from an EMBL/GenBank/DDBJ whole genome shotgun (WGS) entry which is preliminary data.</text>
</comment>
<dbReference type="SMART" id="SM00052">
    <property type="entry name" value="EAL"/>
    <property type="match status" value="1"/>
</dbReference>
<feature type="domain" description="GGDEF" evidence="4">
    <location>
        <begin position="486"/>
        <end position="619"/>
    </location>
</feature>
<evidence type="ECO:0000256" key="1">
    <source>
        <dbReference type="SAM" id="Phobius"/>
    </source>
</evidence>
<dbReference type="SUPFAM" id="SSF141868">
    <property type="entry name" value="EAL domain-like"/>
    <property type="match status" value="1"/>
</dbReference>
<feature type="transmembrane region" description="Helical" evidence="1">
    <location>
        <begin position="20"/>
        <end position="44"/>
    </location>
</feature>
<evidence type="ECO:0000313" key="5">
    <source>
        <dbReference type="EMBL" id="MBO3275122.1"/>
    </source>
</evidence>
<dbReference type="Proteomes" id="UP000669060">
    <property type="component" value="Unassembled WGS sequence"/>
</dbReference>
<evidence type="ECO:0000259" key="4">
    <source>
        <dbReference type="PROSITE" id="PS50887"/>
    </source>
</evidence>
<dbReference type="PROSITE" id="PS50112">
    <property type="entry name" value="PAS"/>
    <property type="match status" value="1"/>
</dbReference>
<dbReference type="InterPro" id="IPR000014">
    <property type="entry name" value="PAS"/>
</dbReference>
<evidence type="ECO:0000259" key="3">
    <source>
        <dbReference type="PROSITE" id="PS50883"/>
    </source>
</evidence>
<dbReference type="SUPFAM" id="SSF55073">
    <property type="entry name" value="Nucleotide cyclase"/>
    <property type="match status" value="1"/>
</dbReference>
<keyword evidence="1" id="KW-0472">Membrane</keyword>
<dbReference type="EMBL" id="JAELYA010000002">
    <property type="protein sequence ID" value="MBO3275122.1"/>
    <property type="molecule type" value="Genomic_DNA"/>
</dbReference>
<name>A0ABS3TN77_9PSED</name>
<keyword evidence="6" id="KW-1185">Reference proteome</keyword>
<dbReference type="PROSITE" id="PS50883">
    <property type="entry name" value="EAL"/>
    <property type="match status" value="1"/>
</dbReference>
<dbReference type="PANTHER" id="PTHR44757:SF2">
    <property type="entry name" value="BIOFILM ARCHITECTURE MAINTENANCE PROTEIN MBAA"/>
    <property type="match status" value="1"/>
</dbReference>
<dbReference type="Pfam" id="PF00563">
    <property type="entry name" value="EAL"/>
    <property type="match status" value="1"/>
</dbReference>
<feature type="domain" description="PAS" evidence="2">
    <location>
        <begin position="324"/>
        <end position="360"/>
    </location>
</feature>
<dbReference type="SMART" id="SM00267">
    <property type="entry name" value="GGDEF"/>
    <property type="match status" value="1"/>
</dbReference>